<evidence type="ECO:0008006" key="3">
    <source>
        <dbReference type="Google" id="ProtNLM"/>
    </source>
</evidence>
<protein>
    <recommendedName>
        <fullName evidence="3">Fibronectin type-III domain-containing protein</fullName>
    </recommendedName>
</protein>
<sequence>MAWNSKPLGYRVRWEPADPLEVARRDFDLDDTADSVLRRTYDQNITLTLKPGRECTLFVSARGLGDFGEVLVGPETSAVVGTAPLAPIGLSAQVADPTKIILAWSAASPVARFVDLVDDILLDGVLPAYEKLQGGEASKREKMQNITFSLDGSTRESSAYKLPVFGLMPSSEYAARVKACAAKACSEETSTVFRTPPVGESKAGHQF</sequence>
<gene>
    <name evidence="1" type="ORF">HPB48_010929</name>
</gene>
<evidence type="ECO:0000313" key="1">
    <source>
        <dbReference type="EMBL" id="KAH9382485.1"/>
    </source>
</evidence>
<dbReference type="InterPro" id="IPR013783">
    <property type="entry name" value="Ig-like_fold"/>
</dbReference>
<reference evidence="1 2" key="1">
    <citation type="journal article" date="2020" name="Cell">
        <title>Large-Scale Comparative Analyses of Tick Genomes Elucidate Their Genetic Diversity and Vector Capacities.</title>
        <authorList>
            <consortium name="Tick Genome and Microbiome Consortium (TIGMIC)"/>
            <person name="Jia N."/>
            <person name="Wang J."/>
            <person name="Shi W."/>
            <person name="Du L."/>
            <person name="Sun Y."/>
            <person name="Zhan W."/>
            <person name="Jiang J.F."/>
            <person name="Wang Q."/>
            <person name="Zhang B."/>
            <person name="Ji P."/>
            <person name="Bell-Sakyi L."/>
            <person name="Cui X.M."/>
            <person name="Yuan T.T."/>
            <person name="Jiang B.G."/>
            <person name="Yang W.F."/>
            <person name="Lam T.T."/>
            <person name="Chang Q.C."/>
            <person name="Ding S.J."/>
            <person name="Wang X.J."/>
            <person name="Zhu J.G."/>
            <person name="Ruan X.D."/>
            <person name="Zhao L."/>
            <person name="Wei J.T."/>
            <person name="Ye R.Z."/>
            <person name="Que T.C."/>
            <person name="Du C.H."/>
            <person name="Zhou Y.H."/>
            <person name="Cheng J.X."/>
            <person name="Dai P.F."/>
            <person name="Guo W.B."/>
            <person name="Han X.H."/>
            <person name="Huang E.J."/>
            <person name="Li L.F."/>
            <person name="Wei W."/>
            <person name="Gao Y.C."/>
            <person name="Liu J.Z."/>
            <person name="Shao H.Z."/>
            <person name="Wang X."/>
            <person name="Wang C.C."/>
            <person name="Yang T.C."/>
            <person name="Huo Q.B."/>
            <person name="Li W."/>
            <person name="Chen H.Y."/>
            <person name="Chen S.E."/>
            <person name="Zhou L.G."/>
            <person name="Ni X.B."/>
            <person name="Tian J.H."/>
            <person name="Sheng Y."/>
            <person name="Liu T."/>
            <person name="Pan Y.S."/>
            <person name="Xia L.Y."/>
            <person name="Li J."/>
            <person name="Zhao F."/>
            <person name="Cao W.C."/>
        </authorList>
    </citation>
    <scope>NUCLEOTIDE SEQUENCE [LARGE SCALE GENOMIC DNA]</scope>
    <source>
        <strain evidence="1">HaeL-2018</strain>
    </source>
</reference>
<name>A0A9J6H418_HAELO</name>
<dbReference type="Proteomes" id="UP000821853">
    <property type="component" value="Chromosome 9"/>
</dbReference>
<proteinExistence type="predicted"/>
<dbReference type="Gene3D" id="2.60.40.10">
    <property type="entry name" value="Immunoglobulins"/>
    <property type="match status" value="1"/>
</dbReference>
<dbReference type="EMBL" id="JABSTR010000011">
    <property type="protein sequence ID" value="KAH9382485.1"/>
    <property type="molecule type" value="Genomic_DNA"/>
</dbReference>
<organism evidence="1 2">
    <name type="scientific">Haemaphysalis longicornis</name>
    <name type="common">Bush tick</name>
    <dbReference type="NCBI Taxonomy" id="44386"/>
    <lineage>
        <taxon>Eukaryota</taxon>
        <taxon>Metazoa</taxon>
        <taxon>Ecdysozoa</taxon>
        <taxon>Arthropoda</taxon>
        <taxon>Chelicerata</taxon>
        <taxon>Arachnida</taxon>
        <taxon>Acari</taxon>
        <taxon>Parasitiformes</taxon>
        <taxon>Ixodida</taxon>
        <taxon>Ixodoidea</taxon>
        <taxon>Ixodidae</taxon>
        <taxon>Haemaphysalinae</taxon>
        <taxon>Haemaphysalis</taxon>
    </lineage>
</organism>
<comment type="caution">
    <text evidence="1">The sequence shown here is derived from an EMBL/GenBank/DDBJ whole genome shotgun (WGS) entry which is preliminary data.</text>
</comment>
<accession>A0A9J6H418</accession>
<dbReference type="OrthoDB" id="6492785at2759"/>
<evidence type="ECO:0000313" key="2">
    <source>
        <dbReference type="Proteomes" id="UP000821853"/>
    </source>
</evidence>
<dbReference type="VEuPathDB" id="VectorBase:HLOH_045501"/>
<keyword evidence="2" id="KW-1185">Reference proteome</keyword>
<dbReference type="AlphaFoldDB" id="A0A9J6H418"/>